<dbReference type="PANTHER" id="PTHR24103">
    <property type="entry name" value="E3 UBIQUITIN-PROTEIN LIGASE TRIM"/>
    <property type="match status" value="1"/>
</dbReference>
<accession>A0A8J0QX64</accession>
<dbReference type="InterPro" id="IPR003877">
    <property type="entry name" value="SPRY_dom"/>
</dbReference>
<dbReference type="Pfam" id="PF00622">
    <property type="entry name" value="SPRY"/>
    <property type="match status" value="1"/>
</dbReference>
<dbReference type="InterPro" id="IPR013320">
    <property type="entry name" value="ConA-like_dom_sf"/>
</dbReference>
<keyword evidence="2" id="KW-1185">Reference proteome</keyword>
<evidence type="ECO:0000313" key="3">
    <source>
        <dbReference type="RefSeq" id="XP_002940419.3"/>
    </source>
</evidence>
<sequence>MSQEAREEDTIESQDVAYSKLPLPIIKRATLQVHHQVKEVLKEDEEEKSRVIKQLRCLQQQVWDNFEDYEKKLITKNQDTETDSQLLSEYFQDMYHVLRKETEISFKSFENLEAKIPGLAPAVTQLLNEVTIKKPKRKQLPAIRERAALFSAQLKEMETMKGLLEGYSSPLQIHEWRGLRHVMKPVPDPLQFDPQSANPSLILSTDLRQVKLQLVGVRKYRTDCFEPGLFVLAVPGFKSGMHYWEVDVGCKSNWIMGAVKGSVKRKGECKLSPNNGYFVLRKQQDREYYGTASSPLTLKTCHIRIGVCLDLFMGRLAFYNADTTDLIYELHCPLEEELFAVFCPGVPTRVEDWCAMKLCP</sequence>
<feature type="domain" description="B30.2/SPRY" evidence="1">
    <location>
        <begin position="169"/>
        <end position="360"/>
    </location>
</feature>
<name>A0A8J0QX64_XENTR</name>
<dbReference type="PRINTS" id="PR01407">
    <property type="entry name" value="BUTYPHLNCDUF"/>
</dbReference>
<dbReference type="InterPro" id="IPR050143">
    <property type="entry name" value="TRIM/RBCC"/>
</dbReference>
<protein>
    <submittedName>
        <fullName evidence="3">E3 ubiquitin-protein ligase TRIM69</fullName>
    </submittedName>
</protein>
<dbReference type="GO" id="GO:0061630">
    <property type="term" value="F:ubiquitin protein ligase activity"/>
    <property type="evidence" value="ECO:0000318"/>
    <property type="project" value="GO_Central"/>
</dbReference>
<evidence type="ECO:0000313" key="4">
    <source>
        <dbReference type="Xenbase" id="XB-GENE-29080927"/>
    </source>
</evidence>
<evidence type="ECO:0000313" key="2">
    <source>
        <dbReference type="Proteomes" id="UP000008143"/>
    </source>
</evidence>
<gene>
    <name evidence="3 4" type="primary">LOC100491906</name>
</gene>
<dbReference type="Gene3D" id="2.60.120.920">
    <property type="match status" value="1"/>
</dbReference>
<dbReference type="Proteomes" id="UP000008143">
    <property type="component" value="Chromosome 10"/>
</dbReference>
<dbReference type="Xenbase" id="XB-GENE-29080927">
    <property type="gene designation" value="LOC100491906"/>
</dbReference>
<dbReference type="OMA" id="TCHIRIG"/>
<dbReference type="InterPro" id="IPR003879">
    <property type="entry name" value="Butyrophylin_SPRY"/>
</dbReference>
<dbReference type="GeneID" id="100491906"/>
<reference evidence="3" key="1">
    <citation type="submission" date="2025-08" db="UniProtKB">
        <authorList>
            <consortium name="RefSeq"/>
        </authorList>
    </citation>
    <scope>IDENTIFICATION</scope>
    <source>
        <strain evidence="3">Nigerian</strain>
        <tissue evidence="3">Liver and blood</tissue>
    </source>
</reference>
<dbReference type="PROSITE" id="PS50188">
    <property type="entry name" value="B302_SPRY"/>
    <property type="match status" value="1"/>
</dbReference>
<dbReference type="InterPro" id="IPR043136">
    <property type="entry name" value="B30.2/SPRY_sf"/>
</dbReference>
<dbReference type="GO" id="GO:0005737">
    <property type="term" value="C:cytoplasm"/>
    <property type="evidence" value="ECO:0000318"/>
    <property type="project" value="GO_Central"/>
</dbReference>
<dbReference type="RefSeq" id="XP_002940419.3">
    <property type="nucleotide sequence ID" value="XM_002940373.5"/>
</dbReference>
<dbReference type="OrthoDB" id="128536at2759"/>
<evidence type="ECO:0000259" key="1">
    <source>
        <dbReference type="PROSITE" id="PS50188"/>
    </source>
</evidence>
<proteinExistence type="predicted"/>
<dbReference type="AlphaFoldDB" id="A0A8J0QX64"/>
<dbReference type="AGR" id="Xenbase:XB-GENE-29080927"/>
<dbReference type="KEGG" id="xtr:100491906"/>
<dbReference type="GO" id="GO:0045087">
    <property type="term" value="P:innate immune response"/>
    <property type="evidence" value="ECO:0000318"/>
    <property type="project" value="GO_Central"/>
</dbReference>
<dbReference type="SUPFAM" id="SSF49899">
    <property type="entry name" value="Concanavalin A-like lectins/glucanases"/>
    <property type="match status" value="1"/>
</dbReference>
<organism evidence="2 3">
    <name type="scientific">Xenopus tropicalis</name>
    <name type="common">Western clawed frog</name>
    <name type="synonym">Silurana tropicalis</name>
    <dbReference type="NCBI Taxonomy" id="8364"/>
    <lineage>
        <taxon>Eukaryota</taxon>
        <taxon>Metazoa</taxon>
        <taxon>Chordata</taxon>
        <taxon>Craniata</taxon>
        <taxon>Vertebrata</taxon>
        <taxon>Euteleostomi</taxon>
        <taxon>Amphibia</taxon>
        <taxon>Batrachia</taxon>
        <taxon>Anura</taxon>
        <taxon>Pipoidea</taxon>
        <taxon>Pipidae</taxon>
        <taxon>Xenopodinae</taxon>
        <taxon>Xenopus</taxon>
        <taxon>Silurana</taxon>
    </lineage>
</organism>
<dbReference type="SMART" id="SM00449">
    <property type="entry name" value="SPRY"/>
    <property type="match status" value="1"/>
</dbReference>
<dbReference type="InterPro" id="IPR001870">
    <property type="entry name" value="B30.2/SPRY"/>
</dbReference>